<comment type="caution">
    <text evidence="2">The sequence shown here is derived from an EMBL/GenBank/DDBJ whole genome shotgun (WGS) entry which is preliminary data.</text>
</comment>
<feature type="region of interest" description="Disordered" evidence="1">
    <location>
        <begin position="116"/>
        <end position="135"/>
    </location>
</feature>
<evidence type="ECO:0000313" key="3">
    <source>
        <dbReference type="Proteomes" id="UP001632037"/>
    </source>
</evidence>
<name>A0ABD3EZE0_9STRA</name>
<dbReference type="Proteomes" id="UP001632037">
    <property type="component" value="Unassembled WGS sequence"/>
</dbReference>
<dbReference type="EMBL" id="JBIMZQ010000045">
    <property type="protein sequence ID" value="KAL3659646.1"/>
    <property type="molecule type" value="Genomic_DNA"/>
</dbReference>
<protein>
    <submittedName>
        <fullName evidence="2">Uncharacterized protein</fullName>
    </submittedName>
</protein>
<organism evidence="2 3">
    <name type="scientific">Phytophthora oleae</name>
    <dbReference type="NCBI Taxonomy" id="2107226"/>
    <lineage>
        <taxon>Eukaryota</taxon>
        <taxon>Sar</taxon>
        <taxon>Stramenopiles</taxon>
        <taxon>Oomycota</taxon>
        <taxon>Peronosporomycetes</taxon>
        <taxon>Peronosporales</taxon>
        <taxon>Peronosporaceae</taxon>
        <taxon>Phytophthora</taxon>
    </lineage>
</organism>
<sequence length="269" mass="29950">MPLVNHTKEVDPELSRLSYEQRQLRQLIYNDHKQDVKALRTKRNRLLHRIQERSKALAGAFIDEKLAIIEQSNHSTQIFEATRALFRRRSLLTSLCDSTGKYILSRQEAGTKIKQHFQDQLSDPTRTPVANDGLKRPLNNPITAYELDSAFRRLRNGHATGPDSIPAELLKYGSELLAQPLADIINYGLTTGDNIHLGDGILLGLPSQTSRLANALAFDLSSYSTASVRRFLWWCFAASPPRSNDSCPRTKAGSDPVAALLMQCGPTGG</sequence>
<keyword evidence="3" id="KW-1185">Reference proteome</keyword>
<evidence type="ECO:0000313" key="2">
    <source>
        <dbReference type="EMBL" id="KAL3659646.1"/>
    </source>
</evidence>
<evidence type="ECO:0000256" key="1">
    <source>
        <dbReference type="SAM" id="MobiDB-lite"/>
    </source>
</evidence>
<proteinExistence type="predicted"/>
<gene>
    <name evidence="2" type="ORF">V7S43_015321</name>
</gene>
<reference evidence="2 3" key="1">
    <citation type="submission" date="2024-09" db="EMBL/GenBank/DDBJ databases">
        <title>Genome sequencing and assembly of Phytophthora oleae, isolate VK10A, causative agent of rot of olive drupes.</title>
        <authorList>
            <person name="Conti Taguali S."/>
            <person name="Riolo M."/>
            <person name="La Spada F."/>
            <person name="Cacciola S.O."/>
            <person name="Dionisio G."/>
        </authorList>
    </citation>
    <scope>NUCLEOTIDE SEQUENCE [LARGE SCALE GENOMIC DNA]</scope>
    <source>
        <strain evidence="2 3">VK10A</strain>
    </source>
</reference>
<dbReference type="AlphaFoldDB" id="A0ABD3EZE0"/>
<accession>A0ABD3EZE0</accession>